<proteinExistence type="predicted"/>
<feature type="compositionally biased region" description="Polar residues" evidence="1">
    <location>
        <begin position="17"/>
        <end position="29"/>
    </location>
</feature>
<evidence type="ECO:0000313" key="2">
    <source>
        <dbReference type="EMBL" id="KAF2189161.1"/>
    </source>
</evidence>
<evidence type="ECO:0000313" key="3">
    <source>
        <dbReference type="Proteomes" id="UP000800200"/>
    </source>
</evidence>
<evidence type="ECO:0000256" key="1">
    <source>
        <dbReference type="SAM" id="MobiDB-lite"/>
    </source>
</evidence>
<organism evidence="2 3">
    <name type="scientific">Zopfia rhizophila CBS 207.26</name>
    <dbReference type="NCBI Taxonomy" id="1314779"/>
    <lineage>
        <taxon>Eukaryota</taxon>
        <taxon>Fungi</taxon>
        <taxon>Dikarya</taxon>
        <taxon>Ascomycota</taxon>
        <taxon>Pezizomycotina</taxon>
        <taxon>Dothideomycetes</taxon>
        <taxon>Dothideomycetes incertae sedis</taxon>
        <taxon>Zopfiaceae</taxon>
        <taxon>Zopfia</taxon>
    </lineage>
</organism>
<keyword evidence="3" id="KW-1185">Reference proteome</keyword>
<accession>A0A6A6EBD8</accession>
<sequence>MQWATTSKLGPPKLAAMQSSLAAPSSDPFQHQRDRHHKFTFTGHLQGVDQSIDLWTKPPIMFPDQSRTDSADPITEVPAVQQRSTILRFMRSIATSKHLDSPTYAPKQHHKPSSCIIATAKPTHIQIQSLDFPNKSLPAHRLSKVLTHHNMESRQYWKVCSGSAKNEEFRFTLRHIRCFGFRPLTRS</sequence>
<dbReference type="AlphaFoldDB" id="A0A6A6EBD8"/>
<dbReference type="EMBL" id="ML994621">
    <property type="protein sequence ID" value="KAF2189161.1"/>
    <property type="molecule type" value="Genomic_DNA"/>
</dbReference>
<reference evidence="2" key="1">
    <citation type="journal article" date="2020" name="Stud. Mycol.">
        <title>101 Dothideomycetes genomes: a test case for predicting lifestyles and emergence of pathogens.</title>
        <authorList>
            <person name="Haridas S."/>
            <person name="Albert R."/>
            <person name="Binder M."/>
            <person name="Bloem J."/>
            <person name="Labutti K."/>
            <person name="Salamov A."/>
            <person name="Andreopoulos B."/>
            <person name="Baker S."/>
            <person name="Barry K."/>
            <person name="Bills G."/>
            <person name="Bluhm B."/>
            <person name="Cannon C."/>
            <person name="Castanera R."/>
            <person name="Culley D."/>
            <person name="Daum C."/>
            <person name="Ezra D."/>
            <person name="Gonzalez J."/>
            <person name="Henrissat B."/>
            <person name="Kuo A."/>
            <person name="Liang C."/>
            <person name="Lipzen A."/>
            <person name="Lutzoni F."/>
            <person name="Magnuson J."/>
            <person name="Mondo S."/>
            <person name="Nolan M."/>
            <person name="Ohm R."/>
            <person name="Pangilinan J."/>
            <person name="Park H.-J."/>
            <person name="Ramirez L."/>
            <person name="Alfaro M."/>
            <person name="Sun H."/>
            <person name="Tritt A."/>
            <person name="Yoshinaga Y."/>
            <person name="Zwiers L.-H."/>
            <person name="Turgeon B."/>
            <person name="Goodwin S."/>
            <person name="Spatafora J."/>
            <person name="Crous P."/>
            <person name="Grigoriev I."/>
        </authorList>
    </citation>
    <scope>NUCLEOTIDE SEQUENCE</scope>
    <source>
        <strain evidence="2">CBS 207.26</strain>
    </source>
</reference>
<feature type="region of interest" description="Disordered" evidence="1">
    <location>
        <begin position="1"/>
        <end position="31"/>
    </location>
</feature>
<dbReference type="Proteomes" id="UP000800200">
    <property type="component" value="Unassembled WGS sequence"/>
</dbReference>
<gene>
    <name evidence="2" type="ORF">K469DRAFT_58545</name>
</gene>
<name>A0A6A6EBD8_9PEZI</name>
<protein>
    <submittedName>
        <fullName evidence="2">Uncharacterized protein</fullName>
    </submittedName>
</protein>